<dbReference type="RefSeq" id="XP_003681018.1">
    <property type="nucleotide sequence ID" value="XM_003680970.1"/>
</dbReference>
<sequence length="381" mass="42779">MSSGDRDIVDRLFSVGYNVISRGNEAVSDVAGKVVDKVRQVQGKDVKKLESLQLDSKSPGVWESLGGVVSWTYGQRQRALVGASITAGAIVLFWQCKQLLKVPERLPSSQSRCVLIFGDMRDPIVRTQVMDLYRRGFTVFICSTNAKAFRERQEDDDFLRHIDPGSASDLASFVRFLAKSGEGEPCKLASILFMPNLAYYPPGDMSTSQLASEIRSNVLVYYSTLVEILPHLESSTVQLILFNPSLSLNLAVPHHPAELFISGLMSSINQTMKRYHRLKVSMVHVGALKLGAQPSNYKYLNLRGSNINDSLLKPVYNLIMSYNGNRMQRLWLWITTGGSLQRNLYCGRFSYLSKIPILTSIIKNDFWTSFKGLLKYKDLSK</sequence>
<dbReference type="GeneID" id="11502242"/>
<protein>
    <recommendedName>
        <fullName evidence="3">DUF1776-domain-containing protein</fullName>
    </recommendedName>
</protein>
<dbReference type="FunCoup" id="G8ZT63">
    <property type="interactions" value="18"/>
</dbReference>
<evidence type="ECO:0000313" key="1">
    <source>
        <dbReference type="EMBL" id="CCE91807.1"/>
    </source>
</evidence>
<keyword evidence="2" id="KW-1185">Reference proteome</keyword>
<gene>
    <name evidence="1" type="primary">TDEL0D02230</name>
    <name evidence="1" type="ORF">TDEL_0D02230</name>
</gene>
<dbReference type="STRING" id="1076872.G8ZT63"/>
<reference evidence="1 2" key="1">
    <citation type="journal article" date="2011" name="Proc. Natl. Acad. Sci. U.S.A.">
        <title>Evolutionary erosion of yeast sex chromosomes by mating-type switching accidents.</title>
        <authorList>
            <person name="Gordon J.L."/>
            <person name="Armisen D."/>
            <person name="Proux-Wera E."/>
            <person name="Oheigeartaigh S.S."/>
            <person name="Byrne K.P."/>
            <person name="Wolfe K.H."/>
        </authorList>
    </citation>
    <scope>NUCLEOTIDE SEQUENCE [LARGE SCALE GENOMIC DNA]</scope>
    <source>
        <strain evidence="2">ATCC 10662 / CBS 1146 / NBRC 0425 / NCYC 2629 / NRRL Y-866</strain>
    </source>
</reference>
<accession>G8ZT63</accession>
<dbReference type="HOGENOM" id="CLU_059030_1_0_1"/>
<dbReference type="InParanoid" id="G8ZT63"/>
<dbReference type="InterPro" id="IPR013952">
    <property type="entry name" value="DUF1776_fun"/>
</dbReference>
<evidence type="ECO:0000313" key="2">
    <source>
        <dbReference type="Proteomes" id="UP000005627"/>
    </source>
</evidence>
<dbReference type="EMBL" id="HE616745">
    <property type="protein sequence ID" value="CCE91807.1"/>
    <property type="molecule type" value="Genomic_DNA"/>
</dbReference>
<dbReference type="Proteomes" id="UP000005627">
    <property type="component" value="Chromosome 4"/>
</dbReference>
<dbReference type="KEGG" id="tdl:TDEL_0D02230"/>
<evidence type="ECO:0008006" key="3">
    <source>
        <dbReference type="Google" id="ProtNLM"/>
    </source>
</evidence>
<name>G8ZT63_TORDE</name>
<dbReference type="Pfam" id="PF08643">
    <property type="entry name" value="DUF1776"/>
    <property type="match status" value="1"/>
</dbReference>
<dbReference type="eggNOG" id="ENOG502QUU7">
    <property type="taxonomic scope" value="Eukaryota"/>
</dbReference>
<organism evidence="1 2">
    <name type="scientific">Torulaspora delbrueckii</name>
    <name type="common">Yeast</name>
    <name type="synonym">Candida colliculosa</name>
    <dbReference type="NCBI Taxonomy" id="4950"/>
    <lineage>
        <taxon>Eukaryota</taxon>
        <taxon>Fungi</taxon>
        <taxon>Dikarya</taxon>
        <taxon>Ascomycota</taxon>
        <taxon>Saccharomycotina</taxon>
        <taxon>Saccharomycetes</taxon>
        <taxon>Saccharomycetales</taxon>
        <taxon>Saccharomycetaceae</taxon>
        <taxon>Torulaspora</taxon>
    </lineage>
</organism>
<proteinExistence type="predicted"/>
<dbReference type="OrthoDB" id="5308060at2759"/>
<dbReference type="AlphaFoldDB" id="G8ZT63"/>